<reference evidence="9 10" key="1">
    <citation type="journal article" date="2018" name="Nat. Genet.">
        <title>Extensive intraspecific gene order and gene structural variations between Mo17 and other maize genomes.</title>
        <authorList>
            <person name="Sun S."/>
            <person name="Zhou Y."/>
            <person name="Chen J."/>
            <person name="Shi J."/>
            <person name="Zhao H."/>
            <person name="Zhao H."/>
            <person name="Song W."/>
            <person name="Zhang M."/>
            <person name="Cui Y."/>
            <person name="Dong X."/>
            <person name="Liu H."/>
            <person name="Ma X."/>
            <person name="Jiao Y."/>
            <person name="Wang B."/>
            <person name="Wei X."/>
            <person name="Stein J.C."/>
            <person name="Glaubitz J.C."/>
            <person name="Lu F."/>
            <person name="Yu G."/>
            <person name="Liang C."/>
            <person name="Fengler K."/>
            <person name="Li B."/>
            <person name="Rafalski A."/>
            <person name="Schnable P.S."/>
            <person name="Ware D.H."/>
            <person name="Buckler E.S."/>
            <person name="Lai J."/>
        </authorList>
    </citation>
    <scope>NUCLEOTIDE SEQUENCE [LARGE SCALE GENOMIC DNA]</scope>
    <source>
        <strain evidence="10">cv. Missouri 17</strain>
        <tissue evidence="9">Seedling</tissue>
    </source>
</reference>
<evidence type="ECO:0000256" key="3">
    <source>
        <dbReference type="ARBA" id="ARBA00023180"/>
    </source>
</evidence>
<organism evidence="9 10">
    <name type="scientific">Zea mays</name>
    <name type="common">Maize</name>
    <dbReference type="NCBI Taxonomy" id="4577"/>
    <lineage>
        <taxon>Eukaryota</taxon>
        <taxon>Viridiplantae</taxon>
        <taxon>Streptophyta</taxon>
        <taxon>Embryophyta</taxon>
        <taxon>Tracheophyta</taxon>
        <taxon>Spermatophyta</taxon>
        <taxon>Magnoliopsida</taxon>
        <taxon>Liliopsida</taxon>
        <taxon>Poales</taxon>
        <taxon>Poaceae</taxon>
        <taxon>PACMAD clade</taxon>
        <taxon>Panicoideae</taxon>
        <taxon>Andropogonodae</taxon>
        <taxon>Andropogoneae</taxon>
        <taxon>Tripsacinae</taxon>
        <taxon>Zea</taxon>
    </lineage>
</organism>
<evidence type="ECO:0000256" key="4">
    <source>
        <dbReference type="ARBA" id="ARBA00023295"/>
    </source>
</evidence>
<dbReference type="Pfam" id="PF00251">
    <property type="entry name" value="Glyco_hydro_32N"/>
    <property type="match status" value="1"/>
</dbReference>
<dbReference type="SUPFAM" id="SSF75005">
    <property type="entry name" value="Arabinanase/levansucrase/invertase"/>
    <property type="match status" value="1"/>
</dbReference>
<dbReference type="Pfam" id="PF08244">
    <property type="entry name" value="Glyco_hydro_32C"/>
    <property type="match status" value="1"/>
</dbReference>
<dbReference type="Proteomes" id="UP000251960">
    <property type="component" value="Chromosome 2"/>
</dbReference>
<keyword evidence="4 5" id="KW-0326">Glycosidase</keyword>
<dbReference type="InterPro" id="IPR013189">
    <property type="entry name" value="Glyco_hydro_32_C"/>
</dbReference>
<evidence type="ECO:0000313" key="9">
    <source>
        <dbReference type="EMBL" id="PWZ37265.1"/>
    </source>
</evidence>
<sequence>MVIRDSSAEAQLEQSNQREREPATPLRLSRPWRGSRWPPAPSPPPSTCASTLRRRPLPLLVLRLPRATPAAVQAGPPTTSSRPGTGRMVSALTSLASVSGRCTVDLIRTQTFAELIDPCGCPIGVAWRGELRVSLAVRLGWILAPADPNGPMYYNGMYHLFYQYNPHGALWGVGNLSWGHSVSGDLVNWAALDTALDPTSPFDANGCWSGSATILPGGTPAILYTGIDANGEQVQNVAFPRDPADPLLRRWDKPGYNPVIPLPADVPGDKFRDPSTAWLGRDGLWRVAVSAEVRGVASTLVYRSADFLRWERAPAAAPLHASRAAGMVECPDLFPVKEEGDDGDGQGLDASASGAGVRHVLKLSVMDTLQDYYMVGRYDDAADAFVPAEPERGDDVRGWRRLDYGHVYASKTFFDARGSRRVLWAWANESDSQADDVAKGWSGVQTFPRKLWLDEDGKQLRQWPVEEIETLRRKRVVLRRGTALATGGMNEIVGVAGSQADVEVAFKVSSLAGAEALDPNWLLDPQKLCGEKGASVPGGVGPFGLIVMASSDLREHTAVFFRAFRYHGRYKLLMCTDLTRSSTRAGVYKPPYGGFVDVDVEEHETINLRTLIDHSVVESFGADGRMCITARVYPEHAETSNSHMFVFNNGTGTVEVSKLEAWELAAATVNSVGGNDSLVMSESNGQSESY</sequence>
<dbReference type="EMBL" id="NCVQ01000003">
    <property type="protein sequence ID" value="PWZ37265.1"/>
    <property type="molecule type" value="Genomic_DNA"/>
</dbReference>
<dbReference type="InterPro" id="IPR013148">
    <property type="entry name" value="Glyco_hydro_32_N"/>
</dbReference>
<keyword evidence="3" id="KW-0325">Glycoprotein</keyword>
<feature type="domain" description="Glycosyl hydrolase family 32 N-terminal" evidence="7">
    <location>
        <begin position="146"/>
        <end position="464"/>
    </location>
</feature>
<keyword evidence="2 5" id="KW-0378">Hydrolase</keyword>
<dbReference type="Gene3D" id="2.60.120.560">
    <property type="entry name" value="Exo-inulinase, domain 1"/>
    <property type="match status" value="1"/>
</dbReference>
<dbReference type="InterPro" id="IPR023296">
    <property type="entry name" value="Glyco_hydro_beta-prop_sf"/>
</dbReference>
<feature type="region of interest" description="Disordered" evidence="6">
    <location>
        <begin position="1"/>
        <end position="51"/>
    </location>
</feature>
<comment type="caution">
    <text evidence="9">The sequence shown here is derived from an EMBL/GenBank/DDBJ whole genome shotgun (WGS) entry which is preliminary data.</text>
</comment>
<name>A0A3L6FQU6_MAIZE</name>
<dbReference type="ExpressionAtlas" id="A0A3L6FQU6">
    <property type="expression patterns" value="baseline"/>
</dbReference>
<dbReference type="SUPFAM" id="SSF49899">
    <property type="entry name" value="Concanavalin A-like lectins/glucanases"/>
    <property type="match status" value="1"/>
</dbReference>
<dbReference type="InterPro" id="IPR001362">
    <property type="entry name" value="Glyco_hydro_32"/>
</dbReference>
<feature type="domain" description="Glycosyl hydrolase family 32 C-terminal" evidence="8">
    <location>
        <begin position="467"/>
        <end position="663"/>
    </location>
</feature>
<comment type="similarity">
    <text evidence="1 5">Belongs to the glycosyl hydrolase 32 family.</text>
</comment>
<dbReference type="PANTHER" id="PTHR31953">
    <property type="entry name" value="BETA-FRUCTOFURANOSIDASE, INSOLUBLE ISOENZYME CWINV1-RELATED"/>
    <property type="match status" value="1"/>
</dbReference>
<evidence type="ECO:0000256" key="1">
    <source>
        <dbReference type="ARBA" id="ARBA00009902"/>
    </source>
</evidence>
<feature type="compositionally biased region" description="Low complexity" evidence="6">
    <location>
        <begin position="25"/>
        <end position="37"/>
    </location>
</feature>
<proteinExistence type="inferred from homology"/>
<dbReference type="CDD" id="cd18624">
    <property type="entry name" value="GH32_Fruct1-like"/>
    <property type="match status" value="1"/>
</dbReference>
<evidence type="ECO:0000256" key="6">
    <source>
        <dbReference type="SAM" id="MobiDB-lite"/>
    </source>
</evidence>
<dbReference type="InterPro" id="IPR013320">
    <property type="entry name" value="ConA-like_dom_sf"/>
</dbReference>
<dbReference type="AlphaFoldDB" id="A0A3L6FQU6"/>
<dbReference type="GO" id="GO:0004553">
    <property type="term" value="F:hydrolase activity, hydrolyzing O-glycosyl compounds"/>
    <property type="evidence" value="ECO:0007669"/>
    <property type="project" value="InterPro"/>
</dbReference>
<dbReference type="FunFam" id="2.60.120.560:FF:000002">
    <property type="entry name" value="Beta-fructofuranosidase, insoluble isoenzyme CWINV1"/>
    <property type="match status" value="1"/>
</dbReference>
<dbReference type="GO" id="GO:0005975">
    <property type="term" value="P:carbohydrate metabolic process"/>
    <property type="evidence" value="ECO:0007669"/>
    <property type="project" value="InterPro"/>
</dbReference>
<evidence type="ECO:0000259" key="8">
    <source>
        <dbReference type="Pfam" id="PF08244"/>
    </source>
</evidence>
<evidence type="ECO:0000256" key="2">
    <source>
        <dbReference type="ARBA" id="ARBA00022801"/>
    </source>
</evidence>
<evidence type="ECO:0000256" key="5">
    <source>
        <dbReference type="RuleBase" id="RU362110"/>
    </source>
</evidence>
<gene>
    <name evidence="9" type="primary">CIN7_0</name>
    <name evidence="9" type="ORF">Zm00014a_043806</name>
</gene>
<accession>A0A3L6FQU6</accession>
<evidence type="ECO:0000259" key="7">
    <source>
        <dbReference type="Pfam" id="PF00251"/>
    </source>
</evidence>
<dbReference type="InterPro" id="IPR050551">
    <property type="entry name" value="Fructan_Metab_Enzymes"/>
</dbReference>
<dbReference type="Gene3D" id="2.115.10.20">
    <property type="entry name" value="Glycosyl hydrolase domain, family 43"/>
    <property type="match status" value="1"/>
</dbReference>
<protein>
    <submittedName>
        <fullName evidence="9">Beta-fructofuranosidase, insoluble isoenzyme 7</fullName>
    </submittedName>
</protein>
<dbReference type="SMART" id="SM00640">
    <property type="entry name" value="Glyco_32"/>
    <property type="match status" value="1"/>
</dbReference>
<evidence type="ECO:0000313" key="10">
    <source>
        <dbReference type="Proteomes" id="UP000251960"/>
    </source>
</evidence>